<accession>A0A498R400</accession>
<sequence length="183" mass="20741">MEYFSLKSGEHTGRLRLPAPAVLANKKLLTKEQAGQRDDMNLVMQAGGSTERYADVITSPVCLVSNEIKELFAKYDKTLIFKACRIIREKRQDQALYWLLGVEELDCLAASAVFYPDKRIKHLVLDPAKIGNKPIFKLAETLEMFLVVRLDVAESLLRRLTYGIELKRIATEGEEIEDEQGPV</sequence>
<dbReference type="Proteomes" id="UP000277811">
    <property type="component" value="Unassembled WGS sequence"/>
</dbReference>
<reference evidence="1 2" key="1">
    <citation type="submission" date="2018-06" db="EMBL/GenBank/DDBJ databases">
        <authorList>
            <person name="Strepis N."/>
        </authorList>
    </citation>
    <scope>NUCLEOTIDE SEQUENCE [LARGE SCALE GENOMIC DNA]</scope>
    <source>
        <strain evidence="1">LUCI</strain>
    </source>
</reference>
<dbReference type="RefSeq" id="WP_122627103.1">
    <property type="nucleotide sequence ID" value="NZ_UPPP01000061.1"/>
</dbReference>
<name>A0A498R400_9FIRM</name>
<gene>
    <name evidence="1" type="ORF">LUCI_1366</name>
</gene>
<proteinExistence type="predicted"/>
<evidence type="ECO:0000313" key="2">
    <source>
        <dbReference type="Proteomes" id="UP000277811"/>
    </source>
</evidence>
<keyword evidence="2" id="KW-1185">Reference proteome</keyword>
<protein>
    <submittedName>
        <fullName evidence="1">Uncharacterized protein</fullName>
    </submittedName>
</protein>
<organism evidence="1 2">
    <name type="scientific">Lucifera butyrica</name>
    <dbReference type="NCBI Taxonomy" id="1351585"/>
    <lineage>
        <taxon>Bacteria</taxon>
        <taxon>Bacillati</taxon>
        <taxon>Bacillota</taxon>
        <taxon>Negativicutes</taxon>
        <taxon>Veillonellales</taxon>
        <taxon>Veillonellaceae</taxon>
        <taxon>Lucifera</taxon>
    </lineage>
</organism>
<dbReference type="AlphaFoldDB" id="A0A498R400"/>
<evidence type="ECO:0000313" key="1">
    <source>
        <dbReference type="EMBL" id="VBB06151.1"/>
    </source>
</evidence>
<dbReference type="EMBL" id="UPPP01000061">
    <property type="protein sequence ID" value="VBB06151.1"/>
    <property type="molecule type" value="Genomic_DNA"/>
</dbReference>
<dbReference type="OrthoDB" id="2086300at2"/>